<keyword evidence="3" id="KW-1185">Reference proteome</keyword>
<dbReference type="RefSeq" id="WP_307285216.1">
    <property type="nucleotide sequence ID" value="NZ_JAUSZT010000003.1"/>
</dbReference>
<dbReference type="EMBL" id="JAUSZT010000003">
    <property type="protein sequence ID" value="MDQ0999208.1"/>
    <property type="molecule type" value="Genomic_DNA"/>
</dbReference>
<evidence type="ECO:0000313" key="2">
    <source>
        <dbReference type="EMBL" id="MDQ0999208.1"/>
    </source>
</evidence>
<name>A0ABU0SEK8_9HYPH</name>
<sequence length="110" mass="11920">MVTSLSALNEKSREFLGNSMASVSAMNEGLQTIVGEATDYSTKSLQDGSALVQKLASTRSVEQAFHAQSIFTKNAYEAFVAQAAKFSELYADIAKEAFKPYEAVLVKVRS</sequence>
<feature type="domain" description="Phasin" evidence="1">
    <location>
        <begin position="8"/>
        <end position="103"/>
    </location>
</feature>
<organism evidence="2 3">
    <name type="scientific">Phyllobacterium ifriqiyense</name>
    <dbReference type="NCBI Taxonomy" id="314238"/>
    <lineage>
        <taxon>Bacteria</taxon>
        <taxon>Pseudomonadati</taxon>
        <taxon>Pseudomonadota</taxon>
        <taxon>Alphaproteobacteria</taxon>
        <taxon>Hyphomicrobiales</taxon>
        <taxon>Phyllobacteriaceae</taxon>
        <taxon>Phyllobacterium</taxon>
    </lineage>
</organism>
<gene>
    <name evidence="2" type="ORF">QFZ34_004390</name>
</gene>
<evidence type="ECO:0000313" key="3">
    <source>
        <dbReference type="Proteomes" id="UP001237780"/>
    </source>
</evidence>
<accession>A0ABU0SEK8</accession>
<dbReference type="Pfam" id="PF09361">
    <property type="entry name" value="Phasin_2"/>
    <property type="match status" value="1"/>
</dbReference>
<comment type="caution">
    <text evidence="2">The sequence shown here is derived from an EMBL/GenBank/DDBJ whole genome shotgun (WGS) entry which is preliminary data.</text>
</comment>
<protein>
    <submittedName>
        <fullName evidence="2">Phasin family protein</fullName>
    </submittedName>
</protein>
<reference evidence="2 3" key="1">
    <citation type="submission" date="2023-07" db="EMBL/GenBank/DDBJ databases">
        <title>Comparative genomics of wheat-associated soil bacteria to identify genetic determinants of phenazine resistance.</title>
        <authorList>
            <person name="Mouncey N."/>
        </authorList>
    </citation>
    <scope>NUCLEOTIDE SEQUENCE [LARGE SCALE GENOMIC DNA]</scope>
    <source>
        <strain evidence="2 3">W4I11</strain>
    </source>
</reference>
<proteinExistence type="predicted"/>
<evidence type="ECO:0000259" key="1">
    <source>
        <dbReference type="Pfam" id="PF09361"/>
    </source>
</evidence>
<dbReference type="InterPro" id="IPR018968">
    <property type="entry name" value="Phasin"/>
</dbReference>
<dbReference type="Proteomes" id="UP001237780">
    <property type="component" value="Unassembled WGS sequence"/>
</dbReference>